<dbReference type="Pfam" id="PF09716">
    <property type="entry name" value="ETRAMP"/>
    <property type="match status" value="1"/>
</dbReference>
<dbReference type="OrthoDB" id="369758at2759"/>
<name>A0A0D9QSU8_PLAFR</name>
<dbReference type="EMBL" id="KQ001646">
    <property type="protein sequence ID" value="KJP90130.1"/>
    <property type="molecule type" value="Genomic_DNA"/>
</dbReference>
<dbReference type="InterPro" id="IPR021626">
    <property type="entry name" value="PfUIS3"/>
</dbReference>
<keyword evidence="1" id="KW-0812">Transmembrane</keyword>
<evidence type="ECO:0000313" key="3">
    <source>
        <dbReference type="Proteomes" id="UP000054561"/>
    </source>
</evidence>
<keyword evidence="1" id="KW-0472">Membrane</keyword>
<dbReference type="Gene3D" id="1.20.58.1330">
    <property type="entry name" value="Plasmodium falciparum UIS3 membrane protein"/>
    <property type="match status" value="1"/>
</dbReference>
<keyword evidence="1" id="KW-1133">Transmembrane helix</keyword>
<reference evidence="2 3" key="1">
    <citation type="submission" date="2014-03" db="EMBL/GenBank/DDBJ databases">
        <title>The Genome Sequence of Plasmodium fragile nilgiri.</title>
        <authorList>
            <consortium name="The Broad Institute Genomics Platform"/>
            <consortium name="The Broad Institute Genome Sequencing Center for Infectious Disease"/>
            <person name="Neafsey D."/>
            <person name="Duraisingh M."/>
            <person name="Young S.K."/>
            <person name="Zeng Q."/>
            <person name="Gargeya S."/>
            <person name="Abouelleil A."/>
            <person name="Alvarado L."/>
            <person name="Chapman S.B."/>
            <person name="Gainer-Dewar J."/>
            <person name="Goldberg J."/>
            <person name="Griggs A."/>
            <person name="Gujja S."/>
            <person name="Hansen M."/>
            <person name="Howarth C."/>
            <person name="Imamovic A."/>
            <person name="Larimer J."/>
            <person name="Pearson M."/>
            <person name="Poon T.W."/>
            <person name="Priest M."/>
            <person name="Roberts A."/>
            <person name="Saif S."/>
            <person name="Shea T."/>
            <person name="Sykes S."/>
            <person name="Wortman J."/>
            <person name="Nusbaum C."/>
            <person name="Birren B."/>
        </authorList>
    </citation>
    <scope>NUCLEOTIDE SEQUENCE [LARGE SCALE GENOMIC DNA]</scope>
    <source>
        <strain evidence="3">nilgiri</strain>
    </source>
</reference>
<dbReference type="Proteomes" id="UP000054561">
    <property type="component" value="Unassembled WGS sequence"/>
</dbReference>
<keyword evidence="3" id="KW-1185">Reference proteome</keyword>
<gene>
    <name evidence="2" type="ORF">AK88_00299</name>
</gene>
<evidence type="ECO:0000256" key="1">
    <source>
        <dbReference type="SAM" id="Phobius"/>
    </source>
</evidence>
<dbReference type="NCBIfam" id="TIGR01495">
    <property type="entry name" value="ETRAMP"/>
    <property type="match status" value="1"/>
</dbReference>
<dbReference type="OMA" id="DKRFQFE"/>
<sequence>MNISKILTFSFLLCAIGQLIIVCASGTLSSIEKDLAPLHNVDDTLAAKNRKKKLYYSLISSGMFVFVALALGIGYYIDKKEKEHYVEKYSLFKDKRFQFENPKDGQMPSTSREYVEPPGINKVDIKGPLVENTNENDVPIKKFNTFLDNARIAIRHHFNNLSEPQQEYYVNDRDYIRKIVQSMESRRNVYLSRMQEDLVVLNMEDFLQKISKE</sequence>
<dbReference type="AlphaFoldDB" id="A0A0D9QSU8"/>
<dbReference type="InterPro" id="IPR038403">
    <property type="entry name" value="PfUIS3_sf"/>
</dbReference>
<feature type="transmembrane region" description="Helical" evidence="1">
    <location>
        <begin position="54"/>
        <end position="77"/>
    </location>
</feature>
<evidence type="ECO:0000313" key="2">
    <source>
        <dbReference type="EMBL" id="KJP90130.1"/>
    </source>
</evidence>
<dbReference type="Pfam" id="PF11567">
    <property type="entry name" value="PfUIS3"/>
    <property type="match status" value="1"/>
</dbReference>
<protein>
    <recommendedName>
        <fullName evidence="4">Early transcribed membrane protein</fullName>
    </recommendedName>
</protein>
<dbReference type="GeneID" id="24265613"/>
<organism evidence="2 3">
    <name type="scientific">Plasmodium fragile</name>
    <dbReference type="NCBI Taxonomy" id="5857"/>
    <lineage>
        <taxon>Eukaryota</taxon>
        <taxon>Sar</taxon>
        <taxon>Alveolata</taxon>
        <taxon>Apicomplexa</taxon>
        <taxon>Aconoidasida</taxon>
        <taxon>Haemosporida</taxon>
        <taxon>Plasmodiidae</taxon>
        <taxon>Plasmodium</taxon>
        <taxon>Plasmodium (Plasmodium)</taxon>
    </lineage>
</organism>
<dbReference type="RefSeq" id="XP_012333373.1">
    <property type="nucleotide sequence ID" value="XM_012477950.1"/>
</dbReference>
<proteinExistence type="predicted"/>
<accession>A0A0D9QSU8</accession>
<dbReference type="VEuPathDB" id="PlasmoDB:AK88_00299"/>
<evidence type="ECO:0008006" key="4">
    <source>
        <dbReference type="Google" id="ProtNLM"/>
    </source>
</evidence>
<dbReference type="InterPro" id="IPR006389">
    <property type="entry name" value="Early_transc_mb_plasmodium"/>
</dbReference>